<comment type="caution">
    <text evidence="22">The sequence shown here is derived from an EMBL/GenBank/DDBJ whole genome shotgun (WGS) entry which is preliminary data.</text>
</comment>
<keyword evidence="16 20" id="KW-0961">Cell wall biogenesis/degradation</keyword>
<dbReference type="Pfam" id="PF00483">
    <property type="entry name" value="NTP_transferase"/>
    <property type="match status" value="1"/>
</dbReference>
<dbReference type="PANTHER" id="PTHR43584:SF3">
    <property type="entry name" value="BIFUNCTIONAL PROTEIN GLMU"/>
    <property type="match status" value="1"/>
</dbReference>
<proteinExistence type="inferred from homology"/>
<feature type="binding site" evidence="20">
    <location>
        <position position="369"/>
    </location>
    <ligand>
        <name>UDP-N-acetyl-alpha-D-glucosamine</name>
        <dbReference type="ChEBI" id="CHEBI:57705"/>
    </ligand>
</feature>
<keyword evidence="8 20" id="KW-0548">Nucleotidyltransferase</keyword>
<feature type="binding site" evidence="20">
    <location>
        <begin position="8"/>
        <end position="11"/>
    </location>
    <ligand>
        <name>UDP-N-acetyl-alpha-D-glucosamine</name>
        <dbReference type="ChEBI" id="CHEBI:57705"/>
    </ligand>
</feature>
<dbReference type="InterPro" id="IPR005882">
    <property type="entry name" value="Bifunctional_GlmU"/>
</dbReference>
<evidence type="ECO:0000256" key="4">
    <source>
        <dbReference type="ARBA" id="ARBA00007707"/>
    </source>
</evidence>
<evidence type="ECO:0000256" key="2">
    <source>
        <dbReference type="ARBA" id="ARBA00005166"/>
    </source>
</evidence>
<feature type="region of interest" description="Pyrophosphorylase" evidence="20">
    <location>
        <begin position="1"/>
        <end position="233"/>
    </location>
</feature>
<evidence type="ECO:0000256" key="13">
    <source>
        <dbReference type="ARBA" id="ARBA00022984"/>
    </source>
</evidence>
<dbReference type="EC" id="2.7.7.23" evidence="20"/>
<feature type="binding site" evidence="20">
    <location>
        <position position="426"/>
    </location>
    <ligand>
        <name>acetyl-CoA</name>
        <dbReference type="ChEBI" id="CHEBI:57288"/>
    </ligand>
</feature>
<evidence type="ECO:0000256" key="10">
    <source>
        <dbReference type="ARBA" id="ARBA00022737"/>
    </source>
</evidence>
<feature type="binding site" evidence="20">
    <location>
        <position position="75"/>
    </location>
    <ligand>
        <name>UDP-N-acetyl-alpha-D-glucosamine</name>
        <dbReference type="ChEBI" id="CHEBI:57705"/>
    </ligand>
</feature>
<evidence type="ECO:0000313" key="22">
    <source>
        <dbReference type="EMBL" id="MEQ2439911.1"/>
    </source>
</evidence>
<evidence type="ECO:0000256" key="19">
    <source>
        <dbReference type="ARBA" id="ARBA00049628"/>
    </source>
</evidence>
<evidence type="ECO:0000256" key="12">
    <source>
        <dbReference type="ARBA" id="ARBA00022960"/>
    </source>
</evidence>
<evidence type="ECO:0000256" key="18">
    <source>
        <dbReference type="ARBA" id="ARBA00048493"/>
    </source>
</evidence>
<feature type="region of interest" description="Linker" evidence="20">
    <location>
        <begin position="234"/>
        <end position="254"/>
    </location>
</feature>
<feature type="binding site" evidence="20">
    <location>
        <position position="380"/>
    </location>
    <ligand>
        <name>UDP-N-acetyl-alpha-D-glucosamine</name>
        <dbReference type="ChEBI" id="CHEBI:57705"/>
    </ligand>
</feature>
<evidence type="ECO:0000259" key="21">
    <source>
        <dbReference type="Pfam" id="PF00483"/>
    </source>
</evidence>
<comment type="subcellular location">
    <subcellularLocation>
        <location evidence="1 20">Cytoplasm</location>
    </subcellularLocation>
</comment>
<comment type="pathway">
    <text evidence="2 20">Nucleotide-sugar biosynthesis; UDP-N-acetyl-alpha-D-glucosamine biosynthesis; N-acetyl-alpha-D-glucosamine 1-phosphate from alpha-D-glucosamine 6-phosphate (route II): step 2/2.</text>
</comment>
<dbReference type="PANTHER" id="PTHR43584">
    <property type="entry name" value="NUCLEOTIDYL TRANSFERASE"/>
    <property type="match status" value="1"/>
</dbReference>
<evidence type="ECO:0000256" key="1">
    <source>
        <dbReference type="ARBA" id="ARBA00004496"/>
    </source>
</evidence>
<dbReference type="GO" id="GO:0019134">
    <property type="term" value="F:glucosamine-1-phosphate N-acetyltransferase activity"/>
    <property type="evidence" value="ECO:0007669"/>
    <property type="project" value="UniProtKB-EC"/>
</dbReference>
<dbReference type="InterPro" id="IPR029044">
    <property type="entry name" value="Nucleotide-diphossugar_trans"/>
</dbReference>
<feature type="binding site" evidence="20">
    <location>
        <position position="354"/>
    </location>
    <ligand>
        <name>UDP-N-acetyl-alpha-D-glucosamine</name>
        <dbReference type="ChEBI" id="CHEBI:57705"/>
    </ligand>
</feature>
<dbReference type="InterPro" id="IPR050065">
    <property type="entry name" value="GlmU-like"/>
</dbReference>
<feature type="binding site" evidence="20">
    <location>
        <position position="143"/>
    </location>
    <ligand>
        <name>UDP-N-acetyl-alpha-D-glucosamine</name>
        <dbReference type="ChEBI" id="CHEBI:57705"/>
    </ligand>
</feature>
<feature type="binding site" evidence="20">
    <location>
        <position position="443"/>
    </location>
    <ligand>
        <name>acetyl-CoA</name>
        <dbReference type="ChEBI" id="CHEBI:57288"/>
    </ligand>
</feature>
<dbReference type="SUPFAM" id="SSF51161">
    <property type="entry name" value="Trimeric LpxA-like enzymes"/>
    <property type="match status" value="1"/>
</dbReference>
<dbReference type="CDD" id="cd02540">
    <property type="entry name" value="GT2_GlmU_N_bac"/>
    <property type="match status" value="1"/>
</dbReference>
<evidence type="ECO:0000256" key="15">
    <source>
        <dbReference type="ARBA" id="ARBA00023315"/>
    </source>
</evidence>
<organism evidence="22 23">
    <name type="scientific">Solibaculum intestinale</name>
    <dbReference type="NCBI Taxonomy" id="3133165"/>
    <lineage>
        <taxon>Bacteria</taxon>
        <taxon>Bacillati</taxon>
        <taxon>Bacillota</taxon>
        <taxon>Clostridia</taxon>
        <taxon>Eubacteriales</taxon>
        <taxon>Oscillospiraceae</taxon>
        <taxon>Solibaculum</taxon>
    </lineage>
</organism>
<evidence type="ECO:0000256" key="3">
    <source>
        <dbReference type="ARBA" id="ARBA00005208"/>
    </source>
</evidence>
<keyword evidence="7 20" id="KW-0808">Transferase</keyword>
<comment type="function">
    <text evidence="19 20">Catalyzes the last two sequential reactions in the de novo biosynthetic pathway for UDP-N-acetylglucosamine (UDP-GlcNAc). The C-terminal domain catalyzes the transfer of acetyl group from acetyl coenzyme A to glucosamine-1-phosphate (GlcN-1-P) to produce N-acetylglucosamine-1-phosphate (GlcNAc-1-P), which is converted into UDP-GlcNAc by the transfer of uridine 5-monophosphate (from uridine 5-triphosphate), a reaction catalyzed by the N-terminal domain.</text>
</comment>
<dbReference type="EC" id="2.3.1.157" evidence="20"/>
<sequence length="462" mass="48676">MNNCAVILAAGEGKRMKSKHSKVLCEVLFKPMLGWVLDAAAAAGAADRCVVTGHGCSEVEGYLQSRGDGCETVRQGERLGTGHAVLQAADFLSRHAGGSVLVLCGDAPLMDGESIRGAYEEHRKKGNAVTVISAVVKEPTGYGRILRTPQGGISGIVEEKNADEGQKAIREINSGGYWFAVDDLLSVLPKLPKNPVTGEYYLTDTIELLLEQGKKAGAFAAASEDVVLGANDRVQLAALNDRARAAVLKEQMLKGVSIPCTDGVLIGPDVTIGQDTVILPGTILRGRVTVGEDCVIGPNTLLEDSTVGSHAKLNAVQCYQSAVHDGVTAGPFVHIRPNSELKAGVKVGDFVEIKNSVVGCGTKVPHLTYVGDSDVGEHVNFGCGCVTVNYDGKSKNRCVVGDHAFIGCNTNLIAPVRIGEYGYTAAGSTITDDVPENALAIARARQVVKPMWVTSKREKDEG</sequence>
<dbReference type="HAMAP" id="MF_01631">
    <property type="entry name" value="GlmU"/>
    <property type="match status" value="1"/>
</dbReference>
<comment type="similarity">
    <text evidence="4 20">In the C-terminal section; belongs to the transferase hexapeptide repeat family.</text>
</comment>
<dbReference type="EMBL" id="JBBMFD010000003">
    <property type="protein sequence ID" value="MEQ2439911.1"/>
    <property type="molecule type" value="Genomic_DNA"/>
</dbReference>
<evidence type="ECO:0000256" key="11">
    <source>
        <dbReference type="ARBA" id="ARBA00022842"/>
    </source>
</evidence>
<reference evidence="22 23" key="1">
    <citation type="submission" date="2024-03" db="EMBL/GenBank/DDBJ databases">
        <title>Human intestinal bacterial collection.</title>
        <authorList>
            <person name="Pauvert C."/>
            <person name="Hitch T.C.A."/>
            <person name="Clavel T."/>
        </authorList>
    </citation>
    <scope>NUCLEOTIDE SEQUENCE [LARGE SCALE GENOMIC DNA]</scope>
    <source>
        <strain evidence="22 23">CLA-JM-H44</strain>
    </source>
</reference>
<dbReference type="GO" id="GO:0003977">
    <property type="term" value="F:UDP-N-acetylglucosamine diphosphorylase activity"/>
    <property type="evidence" value="ECO:0007669"/>
    <property type="project" value="UniProtKB-EC"/>
</dbReference>
<feature type="binding site" evidence="20">
    <location>
        <position position="336"/>
    </location>
    <ligand>
        <name>UDP-N-acetyl-alpha-D-glucosamine</name>
        <dbReference type="ChEBI" id="CHEBI:57705"/>
    </ligand>
</feature>
<dbReference type="InterPro" id="IPR005835">
    <property type="entry name" value="NTP_transferase_dom"/>
</dbReference>
<evidence type="ECO:0000256" key="6">
    <source>
        <dbReference type="ARBA" id="ARBA00022490"/>
    </source>
</evidence>
<gene>
    <name evidence="20 22" type="primary">glmU</name>
    <name evidence="22" type="ORF">WMO26_03610</name>
</gene>
<comment type="cofactor">
    <cofactor evidence="20">
        <name>Mg(2+)</name>
        <dbReference type="ChEBI" id="CHEBI:18420"/>
    </cofactor>
    <text evidence="20">Binds 1 Mg(2+) ion per subunit.</text>
</comment>
<keyword evidence="23" id="KW-1185">Reference proteome</keyword>
<dbReference type="Gene3D" id="2.160.10.10">
    <property type="entry name" value="Hexapeptide repeat proteins"/>
    <property type="match status" value="1"/>
</dbReference>
<name>A0ABV1DXX5_9FIRM</name>
<feature type="binding site" evidence="20">
    <location>
        <begin position="389"/>
        <end position="390"/>
    </location>
    <ligand>
        <name>acetyl-CoA</name>
        <dbReference type="ChEBI" id="CHEBI:57288"/>
    </ligand>
</feature>
<feature type="binding site" evidence="20">
    <location>
        <position position="231"/>
    </location>
    <ligand>
        <name>Mg(2+)</name>
        <dbReference type="ChEBI" id="CHEBI:18420"/>
    </ligand>
</feature>
<evidence type="ECO:0000256" key="16">
    <source>
        <dbReference type="ARBA" id="ARBA00023316"/>
    </source>
</evidence>
<evidence type="ECO:0000256" key="20">
    <source>
        <dbReference type="HAMAP-Rule" id="MF_01631"/>
    </source>
</evidence>
<feature type="binding site" evidence="20">
    <location>
        <position position="22"/>
    </location>
    <ligand>
        <name>UDP-N-acetyl-alpha-D-glucosamine</name>
        <dbReference type="ChEBI" id="CHEBI:57705"/>
    </ligand>
</feature>
<dbReference type="SUPFAM" id="SSF53448">
    <property type="entry name" value="Nucleotide-diphospho-sugar transferases"/>
    <property type="match status" value="1"/>
</dbReference>
<evidence type="ECO:0000256" key="7">
    <source>
        <dbReference type="ARBA" id="ARBA00022679"/>
    </source>
</evidence>
<feature type="active site" description="Proton acceptor" evidence="20">
    <location>
        <position position="366"/>
    </location>
</feature>
<keyword evidence="12 20" id="KW-0133">Cell shape</keyword>
<keyword evidence="10 20" id="KW-0677">Repeat</keyword>
<dbReference type="InterPro" id="IPR038009">
    <property type="entry name" value="GlmU_C_LbH"/>
</dbReference>
<keyword evidence="9 20" id="KW-0479">Metal-binding</keyword>
<feature type="region of interest" description="N-acetyltransferase" evidence="20">
    <location>
        <begin position="255"/>
        <end position="462"/>
    </location>
</feature>
<feature type="binding site" evidence="20">
    <location>
        <position position="173"/>
    </location>
    <ligand>
        <name>UDP-N-acetyl-alpha-D-glucosamine</name>
        <dbReference type="ChEBI" id="CHEBI:57705"/>
    </ligand>
</feature>
<feature type="binding site" evidence="20">
    <location>
        <position position="158"/>
    </location>
    <ligand>
        <name>UDP-N-acetyl-alpha-D-glucosamine</name>
        <dbReference type="ChEBI" id="CHEBI:57705"/>
    </ligand>
</feature>
<keyword evidence="11 20" id="KW-0460">Magnesium</keyword>
<dbReference type="Proteomes" id="UP001489509">
    <property type="component" value="Unassembled WGS sequence"/>
</dbReference>
<dbReference type="Gene3D" id="3.90.550.10">
    <property type="entry name" value="Spore Coat Polysaccharide Biosynthesis Protein SpsA, Chain A"/>
    <property type="match status" value="1"/>
</dbReference>
<evidence type="ECO:0000256" key="17">
    <source>
        <dbReference type="ARBA" id="ARBA00048247"/>
    </source>
</evidence>
<comment type="catalytic activity">
    <reaction evidence="17 20">
        <text>alpha-D-glucosamine 1-phosphate + acetyl-CoA = N-acetyl-alpha-D-glucosamine 1-phosphate + CoA + H(+)</text>
        <dbReference type="Rhea" id="RHEA:13725"/>
        <dbReference type="ChEBI" id="CHEBI:15378"/>
        <dbReference type="ChEBI" id="CHEBI:57287"/>
        <dbReference type="ChEBI" id="CHEBI:57288"/>
        <dbReference type="ChEBI" id="CHEBI:57776"/>
        <dbReference type="ChEBI" id="CHEBI:58516"/>
        <dbReference type="EC" id="2.3.1.157"/>
    </reaction>
</comment>
<protein>
    <recommendedName>
        <fullName evidence="20">Bifunctional protein GlmU</fullName>
    </recommendedName>
    <domain>
        <recommendedName>
            <fullName evidence="20">UDP-N-acetylglucosamine pyrophosphorylase</fullName>
            <ecNumber evidence="20">2.7.7.23</ecNumber>
        </recommendedName>
        <alternativeName>
            <fullName evidence="20">N-acetylglucosamine-1-phosphate uridyltransferase</fullName>
        </alternativeName>
    </domain>
    <domain>
        <recommendedName>
            <fullName evidence="20">Glucosamine-1-phosphate N-acetyltransferase</fullName>
            <ecNumber evidence="20">2.3.1.157</ecNumber>
        </recommendedName>
    </domain>
</protein>
<feature type="domain" description="Nucleotidyl transferase" evidence="21">
    <location>
        <begin position="5"/>
        <end position="221"/>
    </location>
</feature>
<evidence type="ECO:0000313" key="23">
    <source>
        <dbReference type="Proteomes" id="UP001489509"/>
    </source>
</evidence>
<keyword evidence="14 20" id="KW-0511">Multifunctional enzyme</keyword>
<dbReference type="RefSeq" id="WP_349218190.1">
    <property type="nucleotide sequence ID" value="NZ_JBBMFD010000003.1"/>
</dbReference>
<evidence type="ECO:0000256" key="14">
    <source>
        <dbReference type="ARBA" id="ARBA00023268"/>
    </source>
</evidence>
<comment type="caution">
    <text evidence="20">Lacks conserved residue(s) required for the propagation of feature annotation.</text>
</comment>
<feature type="binding site" evidence="20">
    <location>
        <position position="231"/>
    </location>
    <ligand>
        <name>UDP-N-acetyl-alpha-D-glucosamine</name>
        <dbReference type="ChEBI" id="CHEBI:57705"/>
    </ligand>
</feature>
<keyword evidence="6 20" id="KW-0963">Cytoplasm</keyword>
<dbReference type="InterPro" id="IPR011004">
    <property type="entry name" value="Trimer_LpxA-like_sf"/>
</dbReference>
<evidence type="ECO:0000256" key="9">
    <source>
        <dbReference type="ARBA" id="ARBA00022723"/>
    </source>
</evidence>
<feature type="binding site" evidence="20">
    <location>
        <position position="106"/>
    </location>
    <ligand>
        <name>Mg(2+)</name>
        <dbReference type="ChEBI" id="CHEBI:18420"/>
    </ligand>
</feature>
<keyword evidence="13 20" id="KW-0573">Peptidoglycan synthesis</keyword>
<comment type="pathway">
    <text evidence="3 20">Nucleotide-sugar biosynthesis; UDP-N-acetyl-alpha-D-glucosamine biosynthesis; UDP-N-acetyl-alpha-D-glucosamine from N-acetyl-alpha-D-glucosamine 1-phosphate: step 1/1.</text>
</comment>
<dbReference type="CDD" id="cd03353">
    <property type="entry name" value="LbH_GlmU_C"/>
    <property type="match status" value="1"/>
</dbReference>
<comment type="similarity">
    <text evidence="5 20">In the N-terminal section; belongs to the N-acetylglucosamine-1-phosphate uridyltransferase family.</text>
</comment>
<dbReference type="InterPro" id="IPR001451">
    <property type="entry name" value="Hexapep"/>
</dbReference>
<dbReference type="NCBIfam" id="TIGR01173">
    <property type="entry name" value="glmU"/>
    <property type="match status" value="1"/>
</dbReference>
<evidence type="ECO:0000256" key="5">
    <source>
        <dbReference type="ARBA" id="ARBA00007947"/>
    </source>
</evidence>
<comment type="catalytic activity">
    <reaction evidence="18 20">
        <text>N-acetyl-alpha-D-glucosamine 1-phosphate + UTP + H(+) = UDP-N-acetyl-alpha-D-glucosamine + diphosphate</text>
        <dbReference type="Rhea" id="RHEA:13509"/>
        <dbReference type="ChEBI" id="CHEBI:15378"/>
        <dbReference type="ChEBI" id="CHEBI:33019"/>
        <dbReference type="ChEBI" id="CHEBI:46398"/>
        <dbReference type="ChEBI" id="CHEBI:57705"/>
        <dbReference type="ChEBI" id="CHEBI:57776"/>
        <dbReference type="EC" id="2.7.7.23"/>
    </reaction>
</comment>
<comment type="subunit">
    <text evidence="20">Homotrimer.</text>
</comment>
<keyword evidence="15 20" id="KW-0012">Acyltransferase</keyword>
<dbReference type="Pfam" id="PF00132">
    <property type="entry name" value="Hexapep"/>
    <property type="match status" value="1"/>
</dbReference>
<evidence type="ECO:0000256" key="8">
    <source>
        <dbReference type="ARBA" id="ARBA00022695"/>
    </source>
</evidence>
<feature type="binding site" evidence="20">
    <location>
        <begin position="80"/>
        <end position="81"/>
    </location>
    <ligand>
        <name>UDP-N-acetyl-alpha-D-glucosamine</name>
        <dbReference type="ChEBI" id="CHEBI:57705"/>
    </ligand>
</feature>
<accession>A0ABV1DXX5</accession>
<comment type="pathway">
    <text evidence="20">Bacterial outer membrane biogenesis; LPS lipid A biosynthesis.</text>
</comment>